<dbReference type="Pfam" id="PF00067">
    <property type="entry name" value="p450"/>
    <property type="match status" value="1"/>
</dbReference>
<evidence type="ECO:0000313" key="12">
    <source>
        <dbReference type="Proteomes" id="UP000264006"/>
    </source>
</evidence>
<dbReference type="KEGG" id="euz:DVS28_a4665"/>
<evidence type="ECO:0000256" key="7">
    <source>
        <dbReference type="ARBA" id="ARBA00023033"/>
    </source>
</evidence>
<dbReference type="GO" id="GO:0005506">
    <property type="term" value="F:iron ion binding"/>
    <property type="evidence" value="ECO:0007669"/>
    <property type="project" value="InterPro"/>
</dbReference>
<feature type="compositionally biased region" description="Polar residues" evidence="10">
    <location>
        <begin position="12"/>
        <end position="23"/>
    </location>
</feature>
<keyword evidence="7 9" id="KW-0503">Monooxygenase</keyword>
<evidence type="ECO:0000256" key="4">
    <source>
        <dbReference type="ARBA" id="ARBA00022723"/>
    </source>
</evidence>
<evidence type="ECO:0000256" key="6">
    <source>
        <dbReference type="ARBA" id="ARBA00023004"/>
    </source>
</evidence>
<dbReference type="SUPFAM" id="SSF48264">
    <property type="entry name" value="Cytochrome P450"/>
    <property type="match status" value="1"/>
</dbReference>
<evidence type="ECO:0000256" key="10">
    <source>
        <dbReference type="SAM" id="MobiDB-lite"/>
    </source>
</evidence>
<name>A0A346Y4C9_9ACTN</name>
<gene>
    <name evidence="11" type="ORF">DVS28_a4665</name>
</gene>
<dbReference type="GO" id="GO:0016125">
    <property type="term" value="P:sterol metabolic process"/>
    <property type="evidence" value="ECO:0007669"/>
    <property type="project" value="TreeGrafter"/>
</dbReference>
<dbReference type="PRINTS" id="PR00463">
    <property type="entry name" value="EP450I"/>
</dbReference>
<dbReference type="PANTHER" id="PTHR24286:SF24">
    <property type="entry name" value="LANOSTEROL 14-ALPHA DEMETHYLASE"/>
    <property type="match status" value="1"/>
</dbReference>
<evidence type="ECO:0000313" key="11">
    <source>
        <dbReference type="EMBL" id="AXV09326.1"/>
    </source>
</evidence>
<protein>
    <submittedName>
        <fullName evidence="11">Cytochrome P450</fullName>
    </submittedName>
</protein>
<evidence type="ECO:0000256" key="8">
    <source>
        <dbReference type="PIRSR" id="PIRSR602401-1"/>
    </source>
</evidence>
<dbReference type="PRINTS" id="PR00385">
    <property type="entry name" value="P450"/>
</dbReference>
<dbReference type="GO" id="GO:0004497">
    <property type="term" value="F:monooxygenase activity"/>
    <property type="evidence" value="ECO:0007669"/>
    <property type="project" value="UniProtKB-KW"/>
</dbReference>
<dbReference type="AlphaFoldDB" id="A0A346Y4C9"/>
<keyword evidence="12" id="KW-1185">Reference proteome</keyword>
<organism evidence="11 12">
    <name type="scientific">Euzebya pacifica</name>
    <dbReference type="NCBI Taxonomy" id="1608957"/>
    <lineage>
        <taxon>Bacteria</taxon>
        <taxon>Bacillati</taxon>
        <taxon>Actinomycetota</taxon>
        <taxon>Nitriliruptoria</taxon>
        <taxon>Euzebyales</taxon>
    </lineage>
</organism>
<dbReference type="PROSITE" id="PS00086">
    <property type="entry name" value="CYTOCHROME_P450"/>
    <property type="match status" value="1"/>
</dbReference>
<accession>A0A346Y4C9</accession>
<dbReference type="GO" id="GO:0016705">
    <property type="term" value="F:oxidoreductase activity, acting on paired donors, with incorporation or reduction of molecular oxygen"/>
    <property type="evidence" value="ECO:0007669"/>
    <property type="project" value="InterPro"/>
</dbReference>
<sequence length="542" mass="60545">MSVPTAPLDPSADTSGDAPTSPSDGAVAAPRPRPVGPSIGTGPVDRARDGARHTARRVRATGRFLVKAPGQVLGVVREATPSSVVSWTRDIALPYEHSLAAPPVGSGLRPVPGHAGDPVLGCIRDLTGDRVRWLMESNERFGPVFWQQLAGRRAVFVMGPDEAGQILVNADKDFSNDGWQELIGKFFDRGLMLLSFQEHLDHRRIMQSAFTPKRLRGYLEGMDRRISADLDASWPTEGPTTLYQRMKDLAMRVAADVFLGVELDRPSRDHLLAGFHAQPRAATEFLRMDLPGSLWGRGRNGYDDVTRWLRSQLDDKRAGDGDDLFSAMVHARDDDGSAFTDEEIVRHMNFMWFAAHDTTTLAMAMMAWGFAAHPEWQERAYAESAALGDGPLRPEDLKSLTAIELVMNEVMRLWPPVPVMVRQAVRDTALGDYYIPEGTWIAVMNPATHRLPEYWTDPDTFDPGRFEEGREEHKQHKHLYYPFGAGAHKCIGFAFAQLETKAMWHRLLLTRRFEVAPGYEPEMGWKALPEPTDDLPVTIHPR</sequence>
<dbReference type="InterPro" id="IPR036396">
    <property type="entry name" value="Cyt_P450_sf"/>
</dbReference>
<evidence type="ECO:0000256" key="2">
    <source>
        <dbReference type="ARBA" id="ARBA00010617"/>
    </source>
</evidence>
<dbReference type="Proteomes" id="UP000264006">
    <property type="component" value="Chromosome"/>
</dbReference>
<reference evidence="11 12" key="1">
    <citation type="submission" date="2018-09" db="EMBL/GenBank/DDBJ databases">
        <title>Complete genome sequence of Euzebya sp. DY32-46 isolated from seawater of Pacific Ocean.</title>
        <authorList>
            <person name="Xu L."/>
            <person name="Wu Y.-H."/>
            <person name="Xu X.-W."/>
        </authorList>
    </citation>
    <scope>NUCLEOTIDE SEQUENCE [LARGE SCALE GENOMIC DNA]</scope>
    <source>
        <strain evidence="11 12">DY32-46</strain>
    </source>
</reference>
<dbReference type="RefSeq" id="WP_114593524.1">
    <property type="nucleotide sequence ID" value="NZ_CP031165.1"/>
</dbReference>
<feature type="region of interest" description="Disordered" evidence="10">
    <location>
        <begin position="1"/>
        <end position="54"/>
    </location>
</feature>
<feature type="binding site" description="axial binding residue" evidence="8">
    <location>
        <position position="490"/>
    </location>
    <ligand>
        <name>heme</name>
        <dbReference type="ChEBI" id="CHEBI:30413"/>
    </ligand>
    <ligandPart>
        <name>Fe</name>
        <dbReference type="ChEBI" id="CHEBI:18248"/>
    </ligandPart>
</feature>
<dbReference type="InterPro" id="IPR002401">
    <property type="entry name" value="Cyt_P450_E_grp-I"/>
</dbReference>
<proteinExistence type="inferred from homology"/>
<evidence type="ECO:0000256" key="3">
    <source>
        <dbReference type="ARBA" id="ARBA00022617"/>
    </source>
</evidence>
<keyword evidence="4 8" id="KW-0479">Metal-binding</keyword>
<evidence type="ECO:0000256" key="1">
    <source>
        <dbReference type="ARBA" id="ARBA00001971"/>
    </source>
</evidence>
<dbReference type="Gene3D" id="1.10.630.10">
    <property type="entry name" value="Cytochrome P450"/>
    <property type="match status" value="1"/>
</dbReference>
<dbReference type="InterPro" id="IPR017972">
    <property type="entry name" value="Cyt_P450_CS"/>
</dbReference>
<dbReference type="GO" id="GO:0020037">
    <property type="term" value="F:heme binding"/>
    <property type="evidence" value="ECO:0007669"/>
    <property type="project" value="InterPro"/>
</dbReference>
<evidence type="ECO:0000256" key="5">
    <source>
        <dbReference type="ARBA" id="ARBA00023002"/>
    </source>
</evidence>
<evidence type="ECO:0000256" key="9">
    <source>
        <dbReference type="RuleBase" id="RU000461"/>
    </source>
</evidence>
<dbReference type="EMBL" id="CP031165">
    <property type="protein sequence ID" value="AXV09326.1"/>
    <property type="molecule type" value="Genomic_DNA"/>
</dbReference>
<dbReference type="PANTHER" id="PTHR24286">
    <property type="entry name" value="CYTOCHROME P450 26"/>
    <property type="match status" value="1"/>
</dbReference>
<comment type="similarity">
    <text evidence="2 9">Belongs to the cytochrome P450 family.</text>
</comment>
<keyword evidence="5 9" id="KW-0560">Oxidoreductase</keyword>
<dbReference type="OrthoDB" id="9764248at2"/>
<keyword evidence="6 8" id="KW-0408">Iron</keyword>
<keyword evidence="3 8" id="KW-0349">Heme</keyword>
<comment type="cofactor">
    <cofactor evidence="1 8">
        <name>heme</name>
        <dbReference type="ChEBI" id="CHEBI:30413"/>
    </cofactor>
</comment>
<dbReference type="InterPro" id="IPR001128">
    <property type="entry name" value="Cyt_P450"/>
</dbReference>